<evidence type="ECO:0000313" key="3">
    <source>
        <dbReference type="EMBL" id="KAA8633989.1"/>
    </source>
</evidence>
<gene>
    <name evidence="3" type="ORF">SMACR_09545</name>
</gene>
<dbReference type="CDD" id="cd02440">
    <property type="entry name" value="AdoMet_MTases"/>
    <property type="match status" value="1"/>
</dbReference>
<organism evidence="3 4">
    <name type="scientific">Sordaria macrospora</name>
    <dbReference type="NCBI Taxonomy" id="5147"/>
    <lineage>
        <taxon>Eukaryota</taxon>
        <taxon>Fungi</taxon>
        <taxon>Dikarya</taxon>
        <taxon>Ascomycota</taxon>
        <taxon>Pezizomycotina</taxon>
        <taxon>Sordariomycetes</taxon>
        <taxon>Sordariomycetidae</taxon>
        <taxon>Sordariales</taxon>
        <taxon>Sordariaceae</taxon>
        <taxon>Sordaria</taxon>
    </lineage>
</organism>
<evidence type="ECO:0000256" key="2">
    <source>
        <dbReference type="SAM" id="MobiDB-lite"/>
    </source>
</evidence>
<dbReference type="VEuPathDB" id="FungiDB:SMAC_09545"/>
<accession>A0A8S8ZWZ3</accession>
<feature type="compositionally biased region" description="Polar residues" evidence="2">
    <location>
        <begin position="1"/>
        <end position="15"/>
    </location>
</feature>
<comment type="similarity">
    <text evidence="1">Belongs to the methyltransferase superfamily. LaeA methyltransferase family.</text>
</comment>
<feature type="region of interest" description="Disordered" evidence="2">
    <location>
        <begin position="1"/>
        <end position="89"/>
    </location>
</feature>
<dbReference type="Proteomes" id="UP000433876">
    <property type="component" value="Unassembled WGS sequence"/>
</dbReference>
<dbReference type="InterPro" id="IPR029063">
    <property type="entry name" value="SAM-dependent_MTases_sf"/>
</dbReference>
<reference evidence="3 4" key="1">
    <citation type="submission" date="2017-07" db="EMBL/GenBank/DDBJ databases">
        <title>Genome sequence of the Sordaria macrospora wild type strain R19027.</title>
        <authorList>
            <person name="Nowrousian M."/>
            <person name="Teichert I."/>
            <person name="Kueck U."/>
        </authorList>
    </citation>
    <scope>NUCLEOTIDE SEQUENCE [LARGE SCALE GENOMIC DNA]</scope>
    <source>
        <strain evidence="3 4">R19027</strain>
        <tissue evidence="3">Mycelium</tissue>
    </source>
</reference>
<sequence>MSSPAKQAQSPTPEAQSPKGKGKGKSPTPGPASPVGKKSPTPAPVSPAADDSSEPVGLLSGSHWGEQDVDDDNDSTLGSDVESSTASISSSILQYRTLHGRTFHSDSVTDGEYWGPNDAKANELLDIFHHTMTMALDGKLYTAPLKEDIKTALDVGTGSASPFSYSDFGDEFPRCNVIGTDISPSQPSWVPPNVRFEVDDASKEWTFQENFFDYVHIRWLTGTIRDWPALYKEAFKCTKPGGWIEHVDADARIHCHDGTMPDDSAFGQWGPIWKAVGGHIGTEFDLPSSGIMERGLEEAGFTNIECEDLVIPLSPWAEDPKMKQLGLYNLAAMTHDIEGFLSYLMPTYLGWEAKDIANYAATARREYKEGMIHANIRWRIVKAQKPLDA</sequence>
<proteinExistence type="inferred from homology"/>
<dbReference type="Gene3D" id="3.40.50.150">
    <property type="entry name" value="Vaccinia Virus protein VP39"/>
    <property type="match status" value="1"/>
</dbReference>
<dbReference type="PANTHER" id="PTHR43591">
    <property type="entry name" value="METHYLTRANSFERASE"/>
    <property type="match status" value="1"/>
</dbReference>
<name>A0A8S8ZWZ3_SORMA</name>
<evidence type="ECO:0008006" key="5">
    <source>
        <dbReference type="Google" id="ProtNLM"/>
    </source>
</evidence>
<evidence type="ECO:0000313" key="4">
    <source>
        <dbReference type="Proteomes" id="UP000433876"/>
    </source>
</evidence>
<dbReference type="Pfam" id="PF13489">
    <property type="entry name" value="Methyltransf_23"/>
    <property type="match status" value="1"/>
</dbReference>
<dbReference type="GO" id="GO:0008168">
    <property type="term" value="F:methyltransferase activity"/>
    <property type="evidence" value="ECO:0007669"/>
    <property type="project" value="TreeGrafter"/>
</dbReference>
<dbReference type="SUPFAM" id="SSF53335">
    <property type="entry name" value="S-adenosyl-L-methionine-dependent methyltransferases"/>
    <property type="match status" value="1"/>
</dbReference>
<dbReference type="AlphaFoldDB" id="A0A8S8ZWZ3"/>
<feature type="compositionally biased region" description="Low complexity" evidence="2">
    <location>
        <begin position="79"/>
        <end position="89"/>
    </location>
</feature>
<dbReference type="EMBL" id="NMPR01000029">
    <property type="protein sequence ID" value="KAA8633989.1"/>
    <property type="molecule type" value="Genomic_DNA"/>
</dbReference>
<dbReference type="PANTHER" id="PTHR43591:SF10">
    <property type="entry name" value="ABC TRANSMEMBRANE TYPE-1 DOMAIN-CONTAINING PROTEIN-RELATED"/>
    <property type="match status" value="1"/>
</dbReference>
<evidence type="ECO:0000256" key="1">
    <source>
        <dbReference type="ARBA" id="ARBA00038158"/>
    </source>
</evidence>
<comment type="caution">
    <text evidence="3">The sequence shown here is derived from an EMBL/GenBank/DDBJ whole genome shotgun (WGS) entry which is preliminary data.</text>
</comment>
<protein>
    <recommendedName>
        <fullName evidence="5">Methyltransferase</fullName>
    </recommendedName>
</protein>